<evidence type="ECO:0000313" key="9">
    <source>
        <dbReference type="EMBL" id="GGF06817.1"/>
    </source>
</evidence>
<evidence type="ECO:0000256" key="1">
    <source>
        <dbReference type="ARBA" id="ARBA00006291"/>
    </source>
</evidence>
<dbReference type="PANTHER" id="PTHR34108:SF1">
    <property type="entry name" value="SEPTUM SITE-DETERMINING PROTEIN MINC"/>
    <property type="match status" value="1"/>
</dbReference>
<dbReference type="GO" id="GO:0000902">
    <property type="term" value="P:cell morphogenesis"/>
    <property type="evidence" value="ECO:0007669"/>
    <property type="project" value="InterPro"/>
</dbReference>
<keyword evidence="3 6" id="KW-0717">Septation</keyword>
<comment type="function">
    <text evidence="6">Cell division inhibitor that blocks the formation of polar Z ring septums. Rapidly oscillates between the poles of the cell to destabilize FtsZ filaments that have formed before they mature into polar Z rings. Prevents FtsZ polymerization.</text>
</comment>
<dbReference type="GO" id="GO:1901891">
    <property type="term" value="P:regulation of cell septum assembly"/>
    <property type="evidence" value="ECO:0007669"/>
    <property type="project" value="InterPro"/>
</dbReference>
<dbReference type="Pfam" id="PF22642">
    <property type="entry name" value="MinC_N_1"/>
    <property type="match status" value="1"/>
</dbReference>
<dbReference type="InterPro" id="IPR055219">
    <property type="entry name" value="MinC_N_1"/>
</dbReference>
<keyword evidence="2 6" id="KW-0132">Cell division</keyword>
<dbReference type="InterPro" id="IPR036145">
    <property type="entry name" value="MinC_C_sf"/>
</dbReference>
<comment type="subunit">
    <text evidence="5 6">Interacts with MinD and FtsZ.</text>
</comment>
<dbReference type="PANTHER" id="PTHR34108">
    <property type="entry name" value="SEPTUM SITE-DETERMINING PROTEIN MINC"/>
    <property type="match status" value="1"/>
</dbReference>
<evidence type="ECO:0000256" key="4">
    <source>
        <dbReference type="ARBA" id="ARBA00023306"/>
    </source>
</evidence>
<evidence type="ECO:0000256" key="2">
    <source>
        <dbReference type="ARBA" id="ARBA00022618"/>
    </source>
</evidence>
<organism evidence="9 10">
    <name type="scientific">Halobacillus andaensis</name>
    <dbReference type="NCBI Taxonomy" id="1176239"/>
    <lineage>
        <taxon>Bacteria</taxon>
        <taxon>Bacillati</taxon>
        <taxon>Bacillota</taxon>
        <taxon>Bacilli</taxon>
        <taxon>Bacillales</taxon>
        <taxon>Bacillaceae</taxon>
        <taxon>Halobacillus</taxon>
    </lineage>
</organism>
<evidence type="ECO:0000313" key="10">
    <source>
        <dbReference type="Proteomes" id="UP000660110"/>
    </source>
</evidence>
<feature type="domain" description="Septum site-determining protein MinC N-terminal" evidence="8">
    <location>
        <begin position="8"/>
        <end position="84"/>
    </location>
</feature>
<feature type="domain" description="Septum formation inhibitor MinC C-terminal" evidence="7">
    <location>
        <begin position="107"/>
        <end position="205"/>
    </location>
</feature>
<dbReference type="RefSeq" id="WP_188375565.1">
    <property type="nucleotide sequence ID" value="NZ_BMEL01000001.1"/>
</dbReference>
<dbReference type="Proteomes" id="UP000660110">
    <property type="component" value="Unassembled WGS sequence"/>
</dbReference>
<name>A0A917AXR5_HALAA</name>
<proteinExistence type="inferred from homology"/>
<gene>
    <name evidence="6 9" type="primary">minC</name>
    <name evidence="9" type="ORF">GCM10010954_01610</name>
</gene>
<evidence type="ECO:0000256" key="6">
    <source>
        <dbReference type="HAMAP-Rule" id="MF_00267"/>
    </source>
</evidence>
<dbReference type="Gene3D" id="2.160.20.70">
    <property type="match status" value="1"/>
</dbReference>
<protein>
    <recommendedName>
        <fullName evidence="6">Probable septum site-determining protein MinC</fullName>
    </recommendedName>
</protein>
<evidence type="ECO:0000259" key="8">
    <source>
        <dbReference type="Pfam" id="PF22642"/>
    </source>
</evidence>
<sequence>MSANSQMVTIKGTRDGLTLQLNDQCSYDSILQELEEKLSVNGIDDNQPMIRVTIQLGNRFLTNEQQETLRKIVREKQKLVVDQIESNVITKDEALSWKENTEITPMTKTIRSGQVIEVKGDLLLLGDINPGGKAVASGNIFILGHLRGIAHAGSQGNEEAVIAASYMKPNQLRIADQISRAPDQDSDGLYIECGFVDKQNEAIRIAPLQDVLKQKPDLVSFERRMLNG</sequence>
<dbReference type="GO" id="GO:0000917">
    <property type="term" value="P:division septum assembly"/>
    <property type="evidence" value="ECO:0007669"/>
    <property type="project" value="UniProtKB-KW"/>
</dbReference>
<evidence type="ECO:0000256" key="5">
    <source>
        <dbReference type="ARBA" id="ARBA00046874"/>
    </source>
</evidence>
<dbReference type="Pfam" id="PF03775">
    <property type="entry name" value="MinC_C"/>
    <property type="match status" value="1"/>
</dbReference>
<evidence type="ECO:0000256" key="3">
    <source>
        <dbReference type="ARBA" id="ARBA00023210"/>
    </source>
</evidence>
<keyword evidence="4 6" id="KW-0131">Cell cycle</keyword>
<comment type="similarity">
    <text evidence="1 6">Belongs to the MinC family.</text>
</comment>
<keyword evidence="10" id="KW-1185">Reference proteome</keyword>
<dbReference type="InterPro" id="IPR016098">
    <property type="entry name" value="CAP/MinC_C"/>
</dbReference>
<dbReference type="Gene3D" id="3.30.160.540">
    <property type="match status" value="1"/>
</dbReference>
<dbReference type="HAMAP" id="MF_00267">
    <property type="entry name" value="MinC"/>
    <property type="match status" value="1"/>
</dbReference>
<accession>A0A917AXR5</accession>
<evidence type="ECO:0000259" key="7">
    <source>
        <dbReference type="Pfam" id="PF03775"/>
    </source>
</evidence>
<dbReference type="InterPro" id="IPR013033">
    <property type="entry name" value="MinC"/>
</dbReference>
<reference evidence="9" key="1">
    <citation type="journal article" date="2014" name="Int. J. Syst. Evol. Microbiol.">
        <title>Complete genome sequence of Corynebacterium casei LMG S-19264T (=DSM 44701T), isolated from a smear-ripened cheese.</title>
        <authorList>
            <consortium name="US DOE Joint Genome Institute (JGI-PGF)"/>
            <person name="Walter F."/>
            <person name="Albersmeier A."/>
            <person name="Kalinowski J."/>
            <person name="Ruckert C."/>
        </authorList>
    </citation>
    <scope>NUCLEOTIDE SEQUENCE</scope>
    <source>
        <strain evidence="9">CGMCC 1.12153</strain>
    </source>
</reference>
<dbReference type="NCBIfam" id="TIGR01222">
    <property type="entry name" value="minC"/>
    <property type="match status" value="1"/>
</dbReference>
<dbReference type="InterPro" id="IPR005526">
    <property type="entry name" value="Septum_form_inhib_MinC_C"/>
</dbReference>
<dbReference type="EMBL" id="BMEL01000001">
    <property type="protein sequence ID" value="GGF06817.1"/>
    <property type="molecule type" value="Genomic_DNA"/>
</dbReference>
<comment type="caution">
    <text evidence="9">The sequence shown here is derived from an EMBL/GenBank/DDBJ whole genome shotgun (WGS) entry which is preliminary data.</text>
</comment>
<dbReference type="SUPFAM" id="SSF63848">
    <property type="entry name" value="Cell-division inhibitor MinC, C-terminal domain"/>
    <property type="match status" value="1"/>
</dbReference>
<reference evidence="9" key="2">
    <citation type="submission" date="2020-09" db="EMBL/GenBank/DDBJ databases">
        <authorList>
            <person name="Sun Q."/>
            <person name="Zhou Y."/>
        </authorList>
    </citation>
    <scope>NUCLEOTIDE SEQUENCE</scope>
    <source>
        <strain evidence="9">CGMCC 1.12153</strain>
    </source>
</reference>
<dbReference type="AlphaFoldDB" id="A0A917AXR5"/>